<keyword evidence="4 8" id="KW-0479">Metal-binding</keyword>
<keyword evidence="8" id="KW-0234">DNA repair</keyword>
<evidence type="ECO:0000256" key="3">
    <source>
        <dbReference type="ARBA" id="ARBA00022722"/>
    </source>
</evidence>
<evidence type="ECO:0000256" key="4">
    <source>
        <dbReference type="ARBA" id="ARBA00022723"/>
    </source>
</evidence>
<dbReference type="InterPro" id="IPR049132">
    <property type="entry name" value="FAN1-like_euk"/>
</dbReference>
<name>A0ABR2YSF3_9CHLO</name>
<feature type="domain" description="VRR-NUC" evidence="9">
    <location>
        <begin position="660"/>
        <end position="774"/>
    </location>
</feature>
<dbReference type="Pfam" id="PF08797">
    <property type="entry name" value="HIRAN"/>
    <property type="match status" value="1"/>
</dbReference>
<dbReference type="Pfam" id="PF21315">
    <property type="entry name" value="FAN1_HTH"/>
    <property type="match status" value="1"/>
</dbReference>
<dbReference type="Proteomes" id="UP001491310">
    <property type="component" value="Unassembled WGS sequence"/>
</dbReference>
<evidence type="ECO:0000313" key="11">
    <source>
        <dbReference type="Proteomes" id="UP001491310"/>
    </source>
</evidence>
<evidence type="ECO:0000256" key="1">
    <source>
        <dbReference type="ARBA" id="ARBA00000983"/>
    </source>
</evidence>
<gene>
    <name evidence="10" type="ORF">WJX75_000104</name>
</gene>
<dbReference type="PANTHER" id="PTHR15749">
    <property type="entry name" value="FANCONI-ASSOCIATED NUCLEASE 1"/>
    <property type="match status" value="1"/>
</dbReference>
<comment type="subcellular location">
    <subcellularLocation>
        <location evidence="8">Nucleus</location>
    </subcellularLocation>
</comment>
<comment type="cofactor">
    <cofactor evidence="8">
        <name>Mg(2+)</name>
        <dbReference type="ChEBI" id="CHEBI:18420"/>
    </cofactor>
    <cofactor evidence="8">
        <name>Mn(2+)</name>
        <dbReference type="ChEBI" id="CHEBI:29035"/>
    </cofactor>
</comment>
<dbReference type="InterPro" id="IPR049125">
    <property type="entry name" value="FAN1-like_WH"/>
</dbReference>
<evidence type="ECO:0000256" key="5">
    <source>
        <dbReference type="ARBA" id="ARBA00022801"/>
    </source>
</evidence>
<evidence type="ECO:0000259" key="9">
    <source>
        <dbReference type="SMART" id="SM00990"/>
    </source>
</evidence>
<keyword evidence="7 8" id="KW-0464">Manganese</keyword>
<proteinExistence type="inferred from homology"/>
<organism evidence="10 11">
    <name type="scientific">Coccomyxa subellipsoidea</name>
    <dbReference type="NCBI Taxonomy" id="248742"/>
    <lineage>
        <taxon>Eukaryota</taxon>
        <taxon>Viridiplantae</taxon>
        <taxon>Chlorophyta</taxon>
        <taxon>core chlorophytes</taxon>
        <taxon>Trebouxiophyceae</taxon>
        <taxon>Trebouxiophyceae incertae sedis</taxon>
        <taxon>Coccomyxaceae</taxon>
        <taxon>Coccomyxa</taxon>
    </lineage>
</organism>
<dbReference type="Pfam" id="PF21170">
    <property type="entry name" value="FAN1_TPR"/>
    <property type="match status" value="1"/>
</dbReference>
<evidence type="ECO:0000256" key="2">
    <source>
        <dbReference type="ARBA" id="ARBA00005533"/>
    </source>
</evidence>
<keyword evidence="3 8" id="KW-0540">Nuclease</keyword>
<comment type="similarity">
    <text evidence="2 8">Belongs to the FAN1 family.</text>
</comment>
<dbReference type="InterPro" id="IPR014905">
    <property type="entry name" value="HIRAN"/>
</dbReference>
<dbReference type="EMBL" id="JALJOT010000005">
    <property type="protein sequence ID" value="KAK9914750.1"/>
    <property type="molecule type" value="Genomic_DNA"/>
</dbReference>
<keyword evidence="11" id="KW-1185">Reference proteome</keyword>
<reference evidence="10 11" key="1">
    <citation type="journal article" date="2024" name="Nat. Commun.">
        <title>Phylogenomics reveals the evolutionary origins of lichenization in chlorophyte algae.</title>
        <authorList>
            <person name="Puginier C."/>
            <person name="Libourel C."/>
            <person name="Otte J."/>
            <person name="Skaloud P."/>
            <person name="Haon M."/>
            <person name="Grisel S."/>
            <person name="Petersen M."/>
            <person name="Berrin J.G."/>
            <person name="Delaux P.M."/>
            <person name="Dal Grande F."/>
            <person name="Keller J."/>
        </authorList>
    </citation>
    <scope>NUCLEOTIDE SEQUENCE [LARGE SCALE GENOMIC DNA]</scope>
    <source>
        <strain evidence="10 11">SAG 216-7</strain>
    </source>
</reference>
<evidence type="ECO:0000313" key="10">
    <source>
        <dbReference type="EMBL" id="KAK9914750.1"/>
    </source>
</evidence>
<comment type="caution">
    <text evidence="10">The sequence shown here is derived from an EMBL/GenBank/DDBJ whole genome shotgun (WGS) entry which is preliminary data.</text>
</comment>
<keyword evidence="8" id="KW-0539">Nucleus</keyword>
<evidence type="ECO:0000256" key="6">
    <source>
        <dbReference type="ARBA" id="ARBA00022842"/>
    </source>
</evidence>
<comment type="function">
    <text evidence="8">Nuclease required for the repair of DNA interstrand cross-links (ICL). Acts as a 5'-3' exonuclease that anchors at a cut end of DNA and cleaves DNA successively at every third nucleotide, allowing to excise an ICL from one strand through flanking incisions.</text>
</comment>
<dbReference type="InterPro" id="IPR014883">
    <property type="entry name" value="VRR_NUC"/>
</dbReference>
<keyword evidence="8" id="KW-0227">DNA damage</keyword>
<dbReference type="InterPro" id="IPR033315">
    <property type="entry name" value="Fan1-like"/>
</dbReference>
<keyword evidence="6 8" id="KW-0460">Magnesium</keyword>
<accession>A0ABR2YSF3</accession>
<dbReference type="CDD" id="cd22326">
    <property type="entry name" value="FAN1-like"/>
    <property type="match status" value="1"/>
</dbReference>
<dbReference type="Gene3D" id="3.30.70.2330">
    <property type="match status" value="1"/>
</dbReference>
<evidence type="ECO:0000256" key="7">
    <source>
        <dbReference type="ARBA" id="ARBA00023211"/>
    </source>
</evidence>
<evidence type="ECO:0000256" key="8">
    <source>
        <dbReference type="RuleBase" id="RU365033"/>
    </source>
</evidence>
<keyword evidence="5 8" id="KW-0378">Hydrolase</keyword>
<dbReference type="InterPro" id="IPR011856">
    <property type="entry name" value="tRNA_endonuc-like_dom_sf"/>
</dbReference>
<dbReference type="Pfam" id="PF08774">
    <property type="entry name" value="VRR_NUC"/>
    <property type="match status" value="1"/>
</dbReference>
<protein>
    <recommendedName>
        <fullName evidence="8">Fanconi-associated nuclease</fullName>
        <ecNumber evidence="8">3.1.4.1</ecNumber>
    </recommendedName>
</protein>
<dbReference type="Gene3D" id="3.40.1350.10">
    <property type="match status" value="1"/>
</dbReference>
<dbReference type="EC" id="3.1.4.1" evidence="8"/>
<comment type="catalytic activity">
    <reaction evidence="1 8">
        <text>Hydrolytically removes 5'-nucleotides successively from the 3'-hydroxy termini of 3'-hydroxy-terminated oligonucleotides.</text>
        <dbReference type="EC" id="3.1.4.1"/>
    </reaction>
</comment>
<dbReference type="PANTHER" id="PTHR15749:SF4">
    <property type="entry name" value="FANCONI-ASSOCIATED NUCLEASE 1"/>
    <property type="match status" value="1"/>
</dbReference>
<sequence>MIRRSIDTLIIASQRLQLGRRFHPVVKVTAGHTARLKAEPANARDPNALLVVTHSESPDGEQCLGYLPATVAAAFAPHLALGAISVLLTVVEPPKTPKASLPLKVQVRVCTKDPAEGTAAAEAVDAARVAADTHASLAQQRSGSGTGEMLRSNFVVVADLVLGQDGHLLSEDEKATTALFKELDAPAQCLFLRLFQRRRDWFRMAALSYTEAPDVDAAVASLVAAGFARTSDAISPEERKAVVETLTVPELLGLLSTLGLSPKGRASFGILRSKLLETLLEALDAQPVHSCQTKGQRVWDEVQQVTGRCCALAPAAAQWAGRLQRLFFLNEGQDLSRFLVADLGIMRYPSYTVRCSRPVWADRCSLLTYEAALSHAEALDAALESGDHAAAAVALQPAWEALEANLHKAPLSPAQPGGPHVGSAAAAQQQQQQAGCPFLLRFTAAWVYVAMATAGVSLFEKQKRYEEACDTIRKLLGGVCCPNRRGEWWVRLSVNSEHLGCSEMALEVAEAALADEHVRGGDRLALQRRALRLGKPPRRWKQPPWASQVPADPREVCIEGRPIASKIGTKSMFWSADGEAVKVEELALQYYASEDGGGWQGVHSEGGVWATLWGLLMWNALFADVADSLRTPFQTSPLDLSTPSFYKARKELIEERLVEIRGGDVAALVRESWEAHHGVMCVGVNWERHSLEELVVIADCIGAHAVASICRLLAEDHAGWSGGMPDLLLWHPEQRRAKASEVKGPRDRLSEQQRAWATALSAGGMDVEVLKVLEPSNKPNSWRGQRRRRA</sequence>
<dbReference type="SMART" id="SM00990">
    <property type="entry name" value="VRR_NUC"/>
    <property type="match status" value="1"/>
</dbReference>
<dbReference type="InterPro" id="IPR049126">
    <property type="entry name" value="FAN1-like_TPR"/>
</dbReference>